<reference evidence="1" key="1">
    <citation type="submission" date="2023-10" db="EMBL/GenBank/DDBJ databases">
        <authorList>
            <person name="Rodriguez Cubillos JULIANA M."/>
            <person name="De Vega J."/>
        </authorList>
    </citation>
    <scope>NUCLEOTIDE SEQUENCE</scope>
</reference>
<dbReference type="Proteomes" id="UP001177021">
    <property type="component" value="Unassembled WGS sequence"/>
</dbReference>
<gene>
    <name evidence="1" type="ORF">MILVUS5_LOCUS6642</name>
</gene>
<protein>
    <submittedName>
        <fullName evidence="1">Uncharacterized protein</fullName>
    </submittedName>
</protein>
<proteinExistence type="predicted"/>
<name>A0ACB0IWW5_TRIPR</name>
<evidence type="ECO:0000313" key="1">
    <source>
        <dbReference type="EMBL" id="CAJ2636083.1"/>
    </source>
</evidence>
<organism evidence="1 2">
    <name type="scientific">Trifolium pratense</name>
    <name type="common">Red clover</name>
    <dbReference type="NCBI Taxonomy" id="57577"/>
    <lineage>
        <taxon>Eukaryota</taxon>
        <taxon>Viridiplantae</taxon>
        <taxon>Streptophyta</taxon>
        <taxon>Embryophyta</taxon>
        <taxon>Tracheophyta</taxon>
        <taxon>Spermatophyta</taxon>
        <taxon>Magnoliopsida</taxon>
        <taxon>eudicotyledons</taxon>
        <taxon>Gunneridae</taxon>
        <taxon>Pentapetalae</taxon>
        <taxon>rosids</taxon>
        <taxon>fabids</taxon>
        <taxon>Fabales</taxon>
        <taxon>Fabaceae</taxon>
        <taxon>Papilionoideae</taxon>
        <taxon>50 kb inversion clade</taxon>
        <taxon>NPAAA clade</taxon>
        <taxon>Hologalegina</taxon>
        <taxon>IRL clade</taxon>
        <taxon>Trifolieae</taxon>
        <taxon>Trifolium</taxon>
    </lineage>
</organism>
<sequence>MVSVQSQNNRKNNGTDNDDGGSVINESSPPYQTRKDYSGSGGDEYASNIICCNVGISNSWDFEKNDDNDDDDDDDGGGGGGGEGSDDGNLSWRVEEEIKERDSNDTLIDSLEDLRISQEALQLEIEKFWFIGNGSFLPDGDDSANYRSEATEASVVDLGFHGSCSSVGGKQISSSSVEHQVVSLTEKIKNLESKLEELLGLVALKNSMIAELETAFTGGEFTKEESTSNIGFLDEKFKELKSELESFFRQKIETEIKYLIIKQMMQNLKVASALAEKQKAISGSEVQIPKLEEAGNEDPIMKNITDEESVLEVTRIRQLKRLALGILIILLCFIVWELMPNSEEVFVVPT</sequence>
<comment type="caution">
    <text evidence="1">The sequence shown here is derived from an EMBL/GenBank/DDBJ whole genome shotgun (WGS) entry which is preliminary data.</text>
</comment>
<evidence type="ECO:0000313" key="2">
    <source>
        <dbReference type="Proteomes" id="UP001177021"/>
    </source>
</evidence>
<dbReference type="EMBL" id="CASHSV030000002">
    <property type="protein sequence ID" value="CAJ2636083.1"/>
    <property type="molecule type" value="Genomic_DNA"/>
</dbReference>
<keyword evidence="2" id="KW-1185">Reference proteome</keyword>
<accession>A0ACB0IWW5</accession>